<accession>A0A1H7ILS6</accession>
<evidence type="ECO:0000313" key="5">
    <source>
        <dbReference type="EMBL" id="SEK63264.1"/>
    </source>
</evidence>
<dbReference type="GO" id="GO:0016757">
    <property type="term" value="F:glycosyltransferase activity"/>
    <property type="evidence" value="ECO:0007669"/>
    <property type="project" value="UniProtKB-KW"/>
</dbReference>
<keyword evidence="1" id="KW-0328">Glycosyltransferase</keyword>
<dbReference type="AlphaFoldDB" id="A0A1H7ILS6"/>
<organism evidence="5 6">
    <name type="scientific">Haloferax larsenii</name>
    <dbReference type="NCBI Taxonomy" id="302484"/>
    <lineage>
        <taxon>Archaea</taxon>
        <taxon>Methanobacteriati</taxon>
        <taxon>Methanobacteriota</taxon>
        <taxon>Stenosarchaea group</taxon>
        <taxon>Halobacteria</taxon>
        <taxon>Halobacteriales</taxon>
        <taxon>Haloferacaceae</taxon>
        <taxon>Haloferax</taxon>
    </lineage>
</organism>
<dbReference type="Gene3D" id="3.40.50.2000">
    <property type="entry name" value="Glycogen Phosphorylase B"/>
    <property type="match status" value="2"/>
</dbReference>
<evidence type="ECO:0000259" key="4">
    <source>
        <dbReference type="Pfam" id="PF13439"/>
    </source>
</evidence>
<keyword evidence="2 5" id="KW-0808">Transferase</keyword>
<dbReference type="EMBL" id="FOAD01000001">
    <property type="protein sequence ID" value="SEK63264.1"/>
    <property type="molecule type" value="Genomic_DNA"/>
</dbReference>
<dbReference type="Pfam" id="PF13439">
    <property type="entry name" value="Glyco_transf_4"/>
    <property type="match status" value="1"/>
</dbReference>
<dbReference type="InterPro" id="IPR001296">
    <property type="entry name" value="Glyco_trans_1"/>
</dbReference>
<evidence type="ECO:0000256" key="2">
    <source>
        <dbReference type="ARBA" id="ARBA00022679"/>
    </source>
</evidence>
<dbReference type="CDD" id="cd03801">
    <property type="entry name" value="GT4_PimA-like"/>
    <property type="match status" value="1"/>
</dbReference>
<name>A0A1H7ILS6_HALLR</name>
<gene>
    <name evidence="5" type="ORF">SAMN04488691_101940</name>
</gene>
<evidence type="ECO:0000259" key="3">
    <source>
        <dbReference type="Pfam" id="PF00534"/>
    </source>
</evidence>
<dbReference type="RefSeq" id="WP_074792377.1">
    <property type="nucleotide sequence ID" value="NZ_FOAD01000001.1"/>
</dbReference>
<reference evidence="5 6" key="1">
    <citation type="submission" date="2016-10" db="EMBL/GenBank/DDBJ databases">
        <authorList>
            <person name="de Groot N.N."/>
        </authorList>
    </citation>
    <scope>NUCLEOTIDE SEQUENCE [LARGE SCALE GENOMIC DNA]</scope>
    <source>
        <strain evidence="5 6">CDM_5</strain>
    </source>
</reference>
<feature type="domain" description="Glycosyltransferase subfamily 4-like N-terminal" evidence="4">
    <location>
        <begin position="30"/>
        <end position="140"/>
    </location>
</feature>
<evidence type="ECO:0000313" key="6">
    <source>
        <dbReference type="Proteomes" id="UP000183894"/>
    </source>
</evidence>
<proteinExistence type="predicted"/>
<evidence type="ECO:0000256" key="1">
    <source>
        <dbReference type="ARBA" id="ARBA00022676"/>
    </source>
</evidence>
<dbReference type="OrthoDB" id="131038at2157"/>
<dbReference type="Proteomes" id="UP000183894">
    <property type="component" value="Unassembled WGS sequence"/>
</dbReference>
<dbReference type="SUPFAM" id="SSF53756">
    <property type="entry name" value="UDP-Glycosyltransferase/glycogen phosphorylase"/>
    <property type="match status" value="1"/>
</dbReference>
<sequence>MHLGFVVYGPLDDRSGGYRYDLELVRRFRKAGDEVTVVSLPERPYWARLGDNATALRRLRNLDVDVLLQDELCHPSLAAANAGLDDDTPLVSVVHHLHSRENFHPWRRRLRQLVEARYLDSVDAFVFNSETTRESVADLTTTEPSVVAYPAGDRFSESGAPLTPEAIGERATDGPLQVVTVGNLEPRKNVDGLLRGLSRVRWEWELTVVGAAVDARYERRLRALVSDLGIEDYVTFTGRLPDAELAATLRESHVFALPSHYEGFGIAALEAMGFGLPAIVSTAGGGSELVTHREDGYLVDPTDPSEITDAIAPLCRDSERLVAHSLAARQRYLDHVTWDETAATVREFVRAVAEGTVTDSMGTTAATGRSRTIE</sequence>
<dbReference type="InterPro" id="IPR028098">
    <property type="entry name" value="Glyco_trans_4-like_N"/>
</dbReference>
<dbReference type="PANTHER" id="PTHR12526">
    <property type="entry name" value="GLYCOSYLTRANSFERASE"/>
    <property type="match status" value="1"/>
</dbReference>
<dbReference type="Pfam" id="PF00534">
    <property type="entry name" value="Glycos_transf_1"/>
    <property type="match status" value="1"/>
</dbReference>
<protein>
    <submittedName>
        <fullName evidence="5">Glycosyltransferase involved in cell wall bisynthesis</fullName>
    </submittedName>
</protein>
<feature type="domain" description="Glycosyl transferase family 1" evidence="3">
    <location>
        <begin position="173"/>
        <end position="329"/>
    </location>
</feature>
<dbReference type="PANTHER" id="PTHR12526:SF640">
    <property type="entry name" value="COLANIC ACID BIOSYNTHESIS GLYCOSYLTRANSFERASE WCAL-RELATED"/>
    <property type="match status" value="1"/>
</dbReference>